<protein>
    <recommendedName>
        <fullName evidence="4">DUF5050 domain-containing protein</fullName>
    </recommendedName>
</protein>
<evidence type="ECO:0000313" key="3">
    <source>
        <dbReference type="Proteomes" id="UP000092578"/>
    </source>
</evidence>
<organism evidence="2 3">
    <name type="scientific">Pseudobacillus wudalianchiensis</name>
    <dbReference type="NCBI Taxonomy" id="1743143"/>
    <lineage>
        <taxon>Bacteria</taxon>
        <taxon>Bacillati</taxon>
        <taxon>Bacillota</taxon>
        <taxon>Bacilli</taxon>
        <taxon>Bacillales</taxon>
        <taxon>Bacillaceae</taxon>
        <taxon>Pseudobacillus</taxon>
    </lineage>
</organism>
<proteinExistence type="predicted"/>
<evidence type="ECO:0008006" key="4">
    <source>
        <dbReference type="Google" id="ProtNLM"/>
    </source>
</evidence>
<keyword evidence="3" id="KW-1185">Reference proteome</keyword>
<reference evidence="3" key="1">
    <citation type="submission" date="2016-05" db="EMBL/GenBank/DDBJ databases">
        <authorList>
            <person name="Liu B."/>
            <person name="Wang J."/>
            <person name="Zhu Y."/>
            <person name="Liu G."/>
            <person name="Chen Q."/>
            <person name="Chen Z."/>
            <person name="Lan J."/>
            <person name="Che J."/>
            <person name="Ge C."/>
            <person name="Shi H."/>
            <person name="Pan Z."/>
            <person name="Liu X."/>
        </authorList>
    </citation>
    <scope>NUCLEOTIDE SEQUENCE [LARGE SCALE GENOMIC DNA]</scope>
    <source>
        <strain evidence="3">FJAT-27215</strain>
    </source>
</reference>
<dbReference type="RefSeq" id="WP_065411180.1">
    <property type="nucleotide sequence ID" value="NZ_MAYT01000027.1"/>
</dbReference>
<feature type="signal peptide" evidence="1">
    <location>
        <begin position="1"/>
        <end position="27"/>
    </location>
</feature>
<dbReference type="EMBL" id="MAYT01000027">
    <property type="protein sequence ID" value="OCA85211.1"/>
    <property type="molecule type" value="Genomic_DNA"/>
</dbReference>
<comment type="caution">
    <text evidence="2">The sequence shown here is derived from an EMBL/GenBank/DDBJ whole genome shotgun (WGS) entry which is preliminary data.</text>
</comment>
<keyword evidence="1" id="KW-0732">Signal</keyword>
<sequence>MKRYLKLFISIVFLLVVFTTFNQQAEAANNPISPKQSRVTYILKDVNGATYKVYFAGTNEQKAIASPSRGDWTTVGMDAGKGDVLYKENYRLYTQSTKNRHIKATNFYFSHYILNTTGKTIHIFPSKYKKYPDILAVAYSIGNDYECAYWFYVKNGVLAQIMYRDTNLYSKRE</sequence>
<dbReference type="AlphaFoldDB" id="A0A1B9AN71"/>
<evidence type="ECO:0000313" key="2">
    <source>
        <dbReference type="EMBL" id="OCA85211.1"/>
    </source>
</evidence>
<accession>A0A1B9AN71</accession>
<dbReference type="Proteomes" id="UP000092578">
    <property type="component" value="Unassembled WGS sequence"/>
</dbReference>
<feature type="chain" id="PRO_5008622089" description="DUF5050 domain-containing protein" evidence="1">
    <location>
        <begin position="28"/>
        <end position="173"/>
    </location>
</feature>
<name>A0A1B9AN71_9BACI</name>
<evidence type="ECO:0000256" key="1">
    <source>
        <dbReference type="SAM" id="SignalP"/>
    </source>
</evidence>
<gene>
    <name evidence="2" type="ORF">A8F95_11085</name>
</gene>